<dbReference type="Proteomes" id="UP000178449">
    <property type="component" value="Unassembled WGS sequence"/>
</dbReference>
<evidence type="ECO:0008006" key="3">
    <source>
        <dbReference type="Google" id="ProtNLM"/>
    </source>
</evidence>
<comment type="caution">
    <text evidence="1">The sequence shown here is derived from an EMBL/GenBank/DDBJ whole genome shotgun (WGS) entry which is preliminary data.</text>
</comment>
<gene>
    <name evidence="1" type="ORF">A2527_01165</name>
</gene>
<organism evidence="1 2">
    <name type="scientific">Candidatus Lambdaproteobacteria bacterium RIFOXYD2_FULL_50_16</name>
    <dbReference type="NCBI Taxonomy" id="1817772"/>
    <lineage>
        <taxon>Bacteria</taxon>
        <taxon>Pseudomonadati</taxon>
        <taxon>Pseudomonadota</taxon>
        <taxon>Candidatus Lambdaproteobacteria</taxon>
    </lineage>
</organism>
<dbReference type="Gene3D" id="2.40.160.50">
    <property type="entry name" value="membrane protein fhac: a member of the omp85/tpsb transporter family"/>
    <property type="match status" value="1"/>
</dbReference>
<reference evidence="1 2" key="1">
    <citation type="journal article" date="2016" name="Nat. Commun.">
        <title>Thousands of microbial genomes shed light on interconnected biogeochemical processes in an aquifer system.</title>
        <authorList>
            <person name="Anantharaman K."/>
            <person name="Brown C.T."/>
            <person name="Hug L.A."/>
            <person name="Sharon I."/>
            <person name="Castelle C.J."/>
            <person name="Probst A.J."/>
            <person name="Thomas B.C."/>
            <person name="Singh A."/>
            <person name="Wilkins M.J."/>
            <person name="Karaoz U."/>
            <person name="Brodie E.L."/>
            <person name="Williams K.H."/>
            <person name="Hubbard S.S."/>
            <person name="Banfield J.F."/>
        </authorList>
    </citation>
    <scope>NUCLEOTIDE SEQUENCE [LARGE SCALE GENOMIC DNA]</scope>
</reference>
<evidence type="ECO:0000313" key="1">
    <source>
        <dbReference type="EMBL" id="OGG96531.1"/>
    </source>
</evidence>
<evidence type="ECO:0000313" key="2">
    <source>
        <dbReference type="Proteomes" id="UP000178449"/>
    </source>
</evidence>
<dbReference type="AlphaFoldDB" id="A0A1F6GEJ1"/>
<proteinExistence type="predicted"/>
<protein>
    <recommendedName>
        <fullName evidence="3">Bacterial surface antigen (D15) domain-containing protein</fullName>
    </recommendedName>
</protein>
<accession>A0A1F6GEJ1</accession>
<sequence length="400" mass="44907">MTLPAWALVPERRKVEGSEELGWFFAPTPARIEGVGQAIPLFGLLTNFYEGADMIAVKTLPGGDFDITVAVLNDFPVFTRHFLFKGGYFQQEVAFNLYSRGIDSQSKDYIVPYIKQSGNFWDFRYVGWEERVELFYRQFEGKGQQTKVFDAKGNLLSDVVTKTEFSASQYGYQLDLTDENIDPRIGVRFGQKYSPNTSKNAFTSDVTLIDSEINFYLPLRESDTIAFNFFTSLSQINRAGVTDEATARTVLSQNCASGDFACSVAEDKLVADALAYNRHGSTSLGGPNRLRAYAMNRFTAGNSNFRGVEYRYNFDDKANPLNWGFIGGTNSLLQMAFFFEQGTVSDERSQLLSNMKPSYGMGFRSLISGFIYRLDLAQGDEGLGVTLFIDYPMQLLPITE</sequence>
<name>A0A1F6GEJ1_9PROT</name>
<dbReference type="EMBL" id="MFNE01000011">
    <property type="protein sequence ID" value="OGG96531.1"/>
    <property type="molecule type" value="Genomic_DNA"/>
</dbReference>